<feature type="compositionally biased region" description="Basic residues" evidence="11">
    <location>
        <begin position="146"/>
        <end position="157"/>
    </location>
</feature>
<evidence type="ECO:0000256" key="9">
    <source>
        <dbReference type="ARBA" id="ARBA00023242"/>
    </source>
</evidence>
<evidence type="ECO:0000256" key="11">
    <source>
        <dbReference type="SAM" id="MobiDB-lite"/>
    </source>
</evidence>
<evidence type="ECO:0000259" key="13">
    <source>
        <dbReference type="Pfam" id="PF20645"/>
    </source>
</evidence>
<dbReference type="EMBL" id="JBJJXI010000041">
    <property type="protein sequence ID" value="KAL3401915.1"/>
    <property type="molecule type" value="Genomic_DNA"/>
</dbReference>
<evidence type="ECO:0000259" key="12">
    <source>
        <dbReference type="Pfam" id="PF20644"/>
    </source>
</evidence>
<keyword evidence="15" id="KW-1185">Reference proteome</keyword>
<evidence type="ECO:0000256" key="10">
    <source>
        <dbReference type="SAM" id="Coils"/>
    </source>
</evidence>
<comment type="subcellular location">
    <subcellularLocation>
        <location evidence="1">Nucleus</location>
        <location evidence="1">Nucleolus</location>
    </subcellularLocation>
</comment>
<evidence type="ECO:0000256" key="4">
    <source>
        <dbReference type="ARBA" id="ARBA00022771"/>
    </source>
</evidence>
<dbReference type="Pfam" id="PF20645">
    <property type="entry name" value="Rrn7_cyclin_C"/>
    <property type="match status" value="1"/>
</dbReference>
<evidence type="ECO:0000256" key="3">
    <source>
        <dbReference type="ARBA" id="ARBA00022723"/>
    </source>
</evidence>
<evidence type="ECO:0000256" key="7">
    <source>
        <dbReference type="ARBA" id="ARBA00023125"/>
    </source>
</evidence>
<dbReference type="Pfam" id="PF20644">
    <property type="entry name" value="Rrn7_cyclin_N"/>
    <property type="match status" value="1"/>
</dbReference>
<protein>
    <recommendedName>
        <fullName evidence="16">TATA box-binding protein-associated factor RNA polymerase I subunit B</fullName>
    </recommendedName>
</protein>
<accession>A0ABD2XA42</accession>
<evidence type="ECO:0000256" key="2">
    <source>
        <dbReference type="ARBA" id="ARBA00006899"/>
    </source>
</evidence>
<comment type="caution">
    <text evidence="14">The sequence shown here is derived from an EMBL/GenBank/DDBJ whole genome shotgun (WGS) entry which is preliminary data.</text>
</comment>
<keyword evidence="9" id="KW-0539">Nucleus</keyword>
<keyword evidence="8" id="KW-0804">Transcription</keyword>
<feature type="domain" description="Rrn7/TAF1B N-terminal cyclin" evidence="12">
    <location>
        <begin position="187"/>
        <end position="322"/>
    </location>
</feature>
<keyword evidence="3" id="KW-0479">Metal-binding</keyword>
<dbReference type="InterPro" id="IPR048538">
    <property type="entry name" value="Rrn7_cyclin_C"/>
</dbReference>
<dbReference type="InterPro" id="IPR048540">
    <property type="entry name" value="Rrn7_cyclin_N"/>
</dbReference>
<dbReference type="AlphaFoldDB" id="A0ABD2XA42"/>
<evidence type="ECO:0000256" key="6">
    <source>
        <dbReference type="ARBA" id="ARBA00023015"/>
    </source>
</evidence>
<evidence type="ECO:0000313" key="15">
    <source>
        <dbReference type="Proteomes" id="UP001627154"/>
    </source>
</evidence>
<feature type="compositionally biased region" description="Basic residues" evidence="11">
    <location>
        <begin position="241"/>
        <end position="256"/>
    </location>
</feature>
<keyword evidence="4" id="KW-0863">Zinc-finger</keyword>
<evidence type="ECO:0000256" key="1">
    <source>
        <dbReference type="ARBA" id="ARBA00004604"/>
    </source>
</evidence>
<evidence type="ECO:0000256" key="8">
    <source>
        <dbReference type="ARBA" id="ARBA00023163"/>
    </source>
</evidence>
<gene>
    <name evidence="14" type="ORF">TKK_004941</name>
</gene>
<dbReference type="InterPro" id="IPR033599">
    <property type="entry name" value="TAF1B/Rrn7"/>
</dbReference>
<dbReference type="Proteomes" id="UP001627154">
    <property type="component" value="Unassembled WGS sequence"/>
</dbReference>
<feature type="coiled-coil region" evidence="10">
    <location>
        <begin position="800"/>
        <end position="827"/>
    </location>
</feature>
<keyword evidence="5" id="KW-0862">Zinc</keyword>
<keyword evidence="6" id="KW-0805">Transcription regulation</keyword>
<feature type="region of interest" description="Disordered" evidence="11">
    <location>
        <begin position="146"/>
        <end position="178"/>
    </location>
</feature>
<evidence type="ECO:0000313" key="14">
    <source>
        <dbReference type="EMBL" id="KAL3401915.1"/>
    </source>
</evidence>
<feature type="domain" description="Rrn7/TAF1B C-terminal cyclin" evidence="13">
    <location>
        <begin position="342"/>
        <end position="468"/>
    </location>
</feature>
<comment type="similarity">
    <text evidence="2">Belongs to the RRN7/TAF1B family.</text>
</comment>
<reference evidence="14 15" key="1">
    <citation type="journal article" date="2024" name="bioRxiv">
        <title>A reference genome for Trichogramma kaykai: A tiny desert-dwelling parasitoid wasp with competing sex-ratio distorters.</title>
        <authorList>
            <person name="Culotta J."/>
            <person name="Lindsey A.R."/>
        </authorList>
    </citation>
    <scope>NUCLEOTIDE SEQUENCE [LARGE SCALE GENOMIC DNA]</scope>
    <source>
        <strain evidence="14 15">KSX58</strain>
    </source>
</reference>
<dbReference type="GO" id="GO:0008270">
    <property type="term" value="F:zinc ion binding"/>
    <property type="evidence" value="ECO:0007669"/>
    <property type="project" value="UniProtKB-KW"/>
</dbReference>
<keyword evidence="7" id="KW-0238">DNA-binding</keyword>
<keyword evidence="10" id="KW-0175">Coiled coil</keyword>
<evidence type="ECO:0008006" key="16">
    <source>
        <dbReference type="Google" id="ProtNLM"/>
    </source>
</evidence>
<feature type="region of interest" description="Disordered" evidence="11">
    <location>
        <begin position="201"/>
        <end position="256"/>
    </location>
</feature>
<dbReference type="GO" id="GO:0005730">
    <property type="term" value="C:nucleolus"/>
    <property type="evidence" value="ECO:0007669"/>
    <property type="project" value="UniProtKB-SubCell"/>
</dbReference>
<dbReference type="PANTHER" id="PTHR31576">
    <property type="entry name" value="TATA BOX-BINDING PROTEIN-ASSOCIATED FACTOR RNA POLYMERASE I SUBUNIT B"/>
    <property type="match status" value="1"/>
</dbReference>
<feature type="compositionally biased region" description="Low complexity" evidence="11">
    <location>
        <begin position="210"/>
        <end position="224"/>
    </location>
</feature>
<sequence length="954" mass="111028">MFSLGEQSQTQKCALCNGTNFFKEDGFYFCSQCQTQNDDVREEVFEGLEEANKNTRVRKIKIKDAKTVDRDVEGWTSWELYNLVLLGLTDELIETGVDSSIKLTVLQLWTMYLTKLEVAFTSKSKKKVPKIARRYHKKDADIFYGKKTRRKRRKKSRGSATSASSMVSTDISESGLSSRSRRSQIKRLLVKSEYEKYLSSQGESETDAMSSMNQSLSSFSSRASSRTKRSQSIHFNQRARSEKKRIKTMSHKVPKKRKINHHKYFNRTQYARGPDVISPLKLLSILYLALRYHDHGIQISDLLRYAREGHLSFYNMTSLLPSEVVIDRKDEIMLTNVKDITHKGIRMTVAHMAKFIEMKEMKKPSIIDLIQRYCEDLHLPRGIFLYAERLYAMSPPVMEFNFQMSHIPNYEGRAIAFIIVILKMLFSIDDITEKETSRLVEKINKLSLEKDPSAAKLFSFGEWQRFIECCKSVLTNVHYPSKIKYNPDNIDAAHLFIRYMQMVASKRIIDMEETSKSKRGIPTEILSSMRKCIQSLDDQDIPLRHSEQFPPTFTPFKTYISELLENPSYELPYLLNTRFWETKVGYLTKPDKLTELASYCGIKLEVVNHSLQYFEKIVPAFASPPALILEEMSELVDIEELADDKITENVLDFVHRDRSCKLKVHPKIFEYYTMIRNKDLNLEETLDLDEGSGFDKITSDGRLDIGEDCDSDDEICIDLTLNEDCGPVNTSILLENKFQKKYNVSLYNHEIKSLKNSCNQNSVSDNNEARENNESVVLKKKYKRIQNCTEISSDDEEVSKQSKTKKIAKKNREKENIDKNAANEEVDCLDLSDISILEDMESFDKSQKNLSTDSMQDHEILFRPFNDYWMYHCIFSRVSGKDFELFEKELPKNFSWLLNECAELLEMSSEDLYEEVCMVEAVHFNIINSQPHDFDYGYHDSESTFYKNRTMKKW</sequence>
<proteinExistence type="inferred from homology"/>
<organism evidence="14 15">
    <name type="scientific">Trichogramma kaykai</name>
    <dbReference type="NCBI Taxonomy" id="54128"/>
    <lineage>
        <taxon>Eukaryota</taxon>
        <taxon>Metazoa</taxon>
        <taxon>Ecdysozoa</taxon>
        <taxon>Arthropoda</taxon>
        <taxon>Hexapoda</taxon>
        <taxon>Insecta</taxon>
        <taxon>Pterygota</taxon>
        <taxon>Neoptera</taxon>
        <taxon>Endopterygota</taxon>
        <taxon>Hymenoptera</taxon>
        <taxon>Apocrita</taxon>
        <taxon>Proctotrupomorpha</taxon>
        <taxon>Chalcidoidea</taxon>
        <taxon>Trichogrammatidae</taxon>
        <taxon>Trichogramma</taxon>
    </lineage>
</organism>
<name>A0ABD2XA42_9HYME</name>
<evidence type="ECO:0000256" key="5">
    <source>
        <dbReference type="ARBA" id="ARBA00022833"/>
    </source>
</evidence>
<dbReference type="PANTHER" id="PTHR31576:SF2">
    <property type="entry name" value="TATA BOX-BINDING PROTEIN-ASSOCIATED FACTOR RNA POLYMERASE I SUBUNIT B"/>
    <property type="match status" value="1"/>
</dbReference>
<dbReference type="GO" id="GO:0003677">
    <property type="term" value="F:DNA binding"/>
    <property type="evidence" value="ECO:0007669"/>
    <property type="project" value="UniProtKB-KW"/>
</dbReference>